<evidence type="ECO:0000259" key="3">
    <source>
        <dbReference type="Pfam" id="PF12624"/>
    </source>
</evidence>
<dbReference type="EMBL" id="SNRW01000854">
    <property type="protein sequence ID" value="KAA6398918.1"/>
    <property type="molecule type" value="Genomic_DNA"/>
</dbReference>
<dbReference type="GO" id="GO:0006623">
    <property type="term" value="P:protein targeting to vacuole"/>
    <property type="evidence" value="ECO:0007669"/>
    <property type="project" value="TreeGrafter"/>
</dbReference>
<evidence type="ECO:0000313" key="4">
    <source>
        <dbReference type="EMBL" id="KAA6398918.1"/>
    </source>
</evidence>
<accession>A0A5J4WVA7</accession>
<evidence type="ECO:0000256" key="2">
    <source>
        <dbReference type="ARBA" id="ARBA00022448"/>
    </source>
</evidence>
<dbReference type="AlphaFoldDB" id="A0A5J4WVA7"/>
<feature type="domain" description="Chorein N-terminal" evidence="3">
    <location>
        <begin position="6"/>
        <end position="299"/>
    </location>
</feature>
<dbReference type="Pfam" id="PF12624">
    <property type="entry name" value="VPS13_N"/>
    <property type="match status" value="1"/>
</dbReference>
<dbReference type="PANTHER" id="PTHR16166:SF93">
    <property type="entry name" value="INTERMEMBRANE LIPID TRANSFER PROTEIN VPS13"/>
    <property type="match status" value="1"/>
</dbReference>
<evidence type="ECO:0000256" key="1">
    <source>
        <dbReference type="ARBA" id="ARBA00006545"/>
    </source>
</evidence>
<comment type="similarity">
    <text evidence="1">Belongs to the VPS13 family.</text>
</comment>
<dbReference type="PANTHER" id="PTHR16166">
    <property type="entry name" value="VACUOLAR PROTEIN SORTING-ASSOCIATED PROTEIN VPS13"/>
    <property type="match status" value="1"/>
</dbReference>
<gene>
    <name evidence="4" type="ORF">EZS28_005557</name>
</gene>
<protein>
    <recommendedName>
        <fullName evidence="3">Chorein N-terminal domain-containing protein</fullName>
    </recommendedName>
</protein>
<organism evidence="4 5">
    <name type="scientific">Streblomastix strix</name>
    <dbReference type="NCBI Taxonomy" id="222440"/>
    <lineage>
        <taxon>Eukaryota</taxon>
        <taxon>Metamonada</taxon>
        <taxon>Preaxostyla</taxon>
        <taxon>Oxymonadida</taxon>
        <taxon>Streblomastigidae</taxon>
        <taxon>Streblomastix</taxon>
    </lineage>
</organism>
<reference evidence="4 5" key="1">
    <citation type="submission" date="2019-03" db="EMBL/GenBank/DDBJ databases">
        <title>Single cell metagenomics reveals metabolic interactions within the superorganism composed of flagellate Streblomastix strix and complex community of Bacteroidetes bacteria on its surface.</title>
        <authorList>
            <person name="Treitli S.C."/>
            <person name="Kolisko M."/>
            <person name="Husnik F."/>
            <person name="Keeling P."/>
            <person name="Hampl V."/>
        </authorList>
    </citation>
    <scope>NUCLEOTIDE SEQUENCE [LARGE SCALE GENOMIC DNA]</scope>
    <source>
        <strain evidence="4">ST1C</strain>
    </source>
</reference>
<dbReference type="InterPro" id="IPR026847">
    <property type="entry name" value="VPS13"/>
</dbReference>
<dbReference type="Proteomes" id="UP000324800">
    <property type="component" value="Unassembled WGS sequence"/>
</dbReference>
<dbReference type="GO" id="GO:0045053">
    <property type="term" value="P:protein retention in Golgi apparatus"/>
    <property type="evidence" value="ECO:0007669"/>
    <property type="project" value="TreeGrafter"/>
</dbReference>
<proteinExistence type="inferred from homology"/>
<name>A0A5J4WVA7_9EUKA</name>
<keyword evidence="2" id="KW-0813">Transport</keyword>
<dbReference type="OrthoDB" id="428159at2759"/>
<evidence type="ECO:0000313" key="5">
    <source>
        <dbReference type="Proteomes" id="UP000324800"/>
    </source>
</evidence>
<comment type="caution">
    <text evidence="4">The sequence shown here is derived from an EMBL/GenBank/DDBJ whole genome shotgun (WGS) entry which is preliminary data.</text>
</comment>
<sequence length="379" mass="43503">MVNPLKSLIISQLGPYLRKYVQKFDRETIQTHLSEGSFEMFNLHLKRGTLEDIPYFNIESGYIGHVRGQIDVTQLFSRPFNLEVEDLFIIISPKKMDSSQDAVKLREMLRLRGKIRSLIETDKQDMKDQRQSIEVSKKSMKFLNSKIIKSIFNATINITNIHIRYEDQSERACPVAFGIKIGKIHAESIDDKLEKQQKENSKSSFKILSIDNFGVYIDHSFLSGQQQNIIDEYMKRSINENISASNQAVLDHLIQPMKIIGHLRYTVPSRSEDRPVLDTELFFSQISVHASDDRISPILLGVATLITQTDYDTHQLTRPFIGPIGLNLLQQAAVNCPPPVVSVERASQYNNLLNNINIGVKLRIKSLWHWAIWRIIEGI</sequence>
<dbReference type="InterPro" id="IPR026854">
    <property type="entry name" value="VPS13_N"/>
</dbReference>